<dbReference type="Gene3D" id="3.40.630.30">
    <property type="match status" value="1"/>
</dbReference>
<dbReference type="PANTHER" id="PTHR43792:SF8">
    <property type="entry name" value="[RIBOSOMAL PROTEIN US5]-ALANINE N-ACETYLTRANSFERASE"/>
    <property type="match status" value="1"/>
</dbReference>
<evidence type="ECO:0000259" key="4">
    <source>
        <dbReference type="PROSITE" id="PS51186"/>
    </source>
</evidence>
<dbReference type="InterPro" id="IPR000182">
    <property type="entry name" value="GNAT_dom"/>
</dbReference>
<dbReference type="InterPro" id="IPR016181">
    <property type="entry name" value="Acyl_CoA_acyltransferase"/>
</dbReference>
<keyword evidence="6" id="KW-1185">Reference proteome</keyword>
<accession>A0A1Q8ZU66</accession>
<dbReference type="PROSITE" id="PS51186">
    <property type="entry name" value="GNAT"/>
    <property type="match status" value="1"/>
</dbReference>
<dbReference type="Proteomes" id="UP000186894">
    <property type="component" value="Unassembled WGS sequence"/>
</dbReference>
<dbReference type="OrthoDB" id="9801669at2"/>
<dbReference type="EMBL" id="MKIM01000024">
    <property type="protein sequence ID" value="OLP45606.1"/>
    <property type="molecule type" value="Genomic_DNA"/>
</dbReference>
<reference evidence="5 6" key="1">
    <citation type="submission" date="2016-09" db="EMBL/GenBank/DDBJ databases">
        <title>Rhizobium oryziradicis sp. nov., isolated from the root of rice.</title>
        <authorList>
            <person name="Zhao J."/>
            <person name="Zhang X."/>
        </authorList>
    </citation>
    <scope>NUCLEOTIDE SEQUENCE [LARGE SCALE GENOMIC DNA]</scope>
    <source>
        <strain evidence="5 6">N19</strain>
    </source>
</reference>
<gene>
    <name evidence="5" type="ORF">BJF95_10595</name>
</gene>
<evidence type="ECO:0000256" key="1">
    <source>
        <dbReference type="ARBA" id="ARBA00022679"/>
    </source>
</evidence>
<dbReference type="InterPro" id="IPR051531">
    <property type="entry name" value="N-acetyltransferase"/>
</dbReference>
<dbReference type="RefSeq" id="WP_075638621.1">
    <property type="nucleotide sequence ID" value="NZ_MKIM01000024.1"/>
</dbReference>
<dbReference type="Pfam" id="PF13302">
    <property type="entry name" value="Acetyltransf_3"/>
    <property type="match status" value="1"/>
</dbReference>
<organism evidence="5 6">
    <name type="scientific">Rhizobium oryziradicis</name>
    <dbReference type="NCBI Taxonomy" id="1867956"/>
    <lineage>
        <taxon>Bacteria</taxon>
        <taxon>Pseudomonadati</taxon>
        <taxon>Pseudomonadota</taxon>
        <taxon>Alphaproteobacteria</taxon>
        <taxon>Hyphomicrobiales</taxon>
        <taxon>Rhizobiaceae</taxon>
        <taxon>Rhizobium/Agrobacterium group</taxon>
        <taxon>Rhizobium</taxon>
    </lineage>
</organism>
<dbReference type="STRING" id="1867956.BJF95_10595"/>
<evidence type="ECO:0000313" key="6">
    <source>
        <dbReference type="Proteomes" id="UP000186894"/>
    </source>
</evidence>
<keyword evidence="2" id="KW-0012">Acyltransferase</keyword>
<keyword evidence="1 5" id="KW-0808">Transferase</keyword>
<dbReference type="GO" id="GO:0008999">
    <property type="term" value="F:protein-N-terminal-alanine acetyltransferase activity"/>
    <property type="evidence" value="ECO:0007669"/>
    <property type="project" value="TreeGrafter"/>
</dbReference>
<proteinExistence type="inferred from homology"/>
<comment type="similarity">
    <text evidence="3">Belongs to the acetyltransferase family. RimJ subfamily.</text>
</comment>
<dbReference type="AlphaFoldDB" id="A0A1Q8ZU66"/>
<dbReference type="PANTHER" id="PTHR43792">
    <property type="entry name" value="GNAT FAMILY, PUTATIVE (AFU_ORTHOLOGUE AFUA_3G00765)-RELATED-RELATED"/>
    <property type="match status" value="1"/>
</dbReference>
<evidence type="ECO:0000256" key="3">
    <source>
        <dbReference type="ARBA" id="ARBA00038502"/>
    </source>
</evidence>
<sequence>MTRSVFRFLSRQPDSPHLRDNTHFLRLPRNSDYNQWYKLRSESRAFLQPWEPLWRPDELTESAFRTRVIRNTQEYSSGLAIPLFLFRQSDETLLGGLTIGLIRRGVSQACMIGYWMGQPFAGQGHMFAALQLAIPYIFKELELHRIEAACIPDNHKSIRLLESAGFEREGLLRGYLNINGEWRDHALYSLLVPSDIQPSKKLYS</sequence>
<feature type="domain" description="N-acetyltransferase" evidence="4">
    <location>
        <begin position="16"/>
        <end position="193"/>
    </location>
</feature>
<evidence type="ECO:0000256" key="2">
    <source>
        <dbReference type="ARBA" id="ARBA00023315"/>
    </source>
</evidence>
<dbReference type="SUPFAM" id="SSF55729">
    <property type="entry name" value="Acyl-CoA N-acyltransferases (Nat)"/>
    <property type="match status" value="1"/>
</dbReference>
<dbReference type="GO" id="GO:0005737">
    <property type="term" value="C:cytoplasm"/>
    <property type="evidence" value="ECO:0007669"/>
    <property type="project" value="TreeGrafter"/>
</dbReference>
<protein>
    <submittedName>
        <fullName evidence="5">GNAT family N-acetyltransferase</fullName>
    </submittedName>
</protein>
<comment type="caution">
    <text evidence="5">The sequence shown here is derived from an EMBL/GenBank/DDBJ whole genome shotgun (WGS) entry which is preliminary data.</text>
</comment>
<evidence type="ECO:0000313" key="5">
    <source>
        <dbReference type="EMBL" id="OLP45606.1"/>
    </source>
</evidence>
<name>A0A1Q8ZU66_9HYPH</name>